<evidence type="ECO:0000313" key="3">
    <source>
        <dbReference type="Proteomes" id="UP000001542"/>
    </source>
</evidence>
<reference evidence="2" key="1">
    <citation type="submission" date="2006-10" db="EMBL/GenBank/DDBJ databases">
        <authorList>
            <person name="Amadeo P."/>
            <person name="Zhao Q."/>
            <person name="Wortman J."/>
            <person name="Fraser-Liggett C."/>
            <person name="Carlton J."/>
        </authorList>
    </citation>
    <scope>NUCLEOTIDE SEQUENCE</scope>
    <source>
        <strain evidence="2">G3</strain>
    </source>
</reference>
<evidence type="ECO:0000313" key="2">
    <source>
        <dbReference type="EMBL" id="EAY01331.1"/>
    </source>
</evidence>
<name>A2F1A2_TRIV3</name>
<dbReference type="KEGG" id="tva:4759157"/>
<dbReference type="EMBL" id="DS113571">
    <property type="protein sequence ID" value="EAY01331.1"/>
    <property type="molecule type" value="Genomic_DNA"/>
</dbReference>
<feature type="domain" description="KATNIP" evidence="1">
    <location>
        <begin position="62"/>
        <end position="221"/>
    </location>
</feature>
<dbReference type="InterPro" id="IPR026704">
    <property type="entry name" value="KATNIP"/>
</dbReference>
<dbReference type="PANTHER" id="PTHR21534">
    <property type="entry name" value="KATANIN-INTERACTING PROTEIN"/>
    <property type="match status" value="1"/>
</dbReference>
<dbReference type="Pfam" id="PF14652">
    <property type="entry name" value="DUF4457"/>
    <property type="match status" value="1"/>
</dbReference>
<dbReference type="InParanoid" id="A2F1A2"/>
<keyword evidence="3" id="KW-1185">Reference proteome</keyword>
<dbReference type="InterPro" id="IPR027859">
    <property type="entry name" value="KATNIP_dom"/>
</dbReference>
<dbReference type="AlphaFoldDB" id="A2F1A2"/>
<dbReference type="PANTHER" id="PTHR21534:SF0">
    <property type="entry name" value="KATANIN-INTERACTING PROTEIN"/>
    <property type="match status" value="1"/>
</dbReference>
<dbReference type="Proteomes" id="UP000001542">
    <property type="component" value="Unassembled WGS sequence"/>
</dbReference>
<dbReference type="VEuPathDB" id="TrichDB:TVAG_407600"/>
<evidence type="ECO:0000259" key="1">
    <source>
        <dbReference type="Pfam" id="PF14652"/>
    </source>
</evidence>
<proteinExistence type="predicted"/>
<reference evidence="2" key="2">
    <citation type="journal article" date="2007" name="Science">
        <title>Draft genome sequence of the sexually transmitted pathogen Trichomonas vaginalis.</title>
        <authorList>
            <person name="Carlton J.M."/>
            <person name="Hirt R.P."/>
            <person name="Silva J.C."/>
            <person name="Delcher A.L."/>
            <person name="Schatz M."/>
            <person name="Zhao Q."/>
            <person name="Wortman J.R."/>
            <person name="Bidwell S.L."/>
            <person name="Alsmark U.C.M."/>
            <person name="Besteiro S."/>
            <person name="Sicheritz-Ponten T."/>
            <person name="Noel C.J."/>
            <person name="Dacks J.B."/>
            <person name="Foster P.G."/>
            <person name="Simillion C."/>
            <person name="Van de Peer Y."/>
            <person name="Miranda-Saavedra D."/>
            <person name="Barton G.J."/>
            <person name="Westrop G.D."/>
            <person name="Mueller S."/>
            <person name="Dessi D."/>
            <person name="Fiori P.L."/>
            <person name="Ren Q."/>
            <person name="Paulsen I."/>
            <person name="Zhang H."/>
            <person name="Bastida-Corcuera F.D."/>
            <person name="Simoes-Barbosa A."/>
            <person name="Brown M.T."/>
            <person name="Hayes R.D."/>
            <person name="Mukherjee M."/>
            <person name="Okumura C.Y."/>
            <person name="Schneider R."/>
            <person name="Smith A.J."/>
            <person name="Vanacova S."/>
            <person name="Villalvazo M."/>
            <person name="Haas B.J."/>
            <person name="Pertea M."/>
            <person name="Feldblyum T.V."/>
            <person name="Utterback T.R."/>
            <person name="Shu C.L."/>
            <person name="Osoegawa K."/>
            <person name="de Jong P.J."/>
            <person name="Hrdy I."/>
            <person name="Horvathova L."/>
            <person name="Zubacova Z."/>
            <person name="Dolezal P."/>
            <person name="Malik S.B."/>
            <person name="Logsdon J.M. Jr."/>
            <person name="Henze K."/>
            <person name="Gupta A."/>
            <person name="Wang C.C."/>
            <person name="Dunne R.L."/>
            <person name="Upcroft J.A."/>
            <person name="Upcroft P."/>
            <person name="White O."/>
            <person name="Salzberg S.L."/>
            <person name="Tang P."/>
            <person name="Chiu C.-H."/>
            <person name="Lee Y.-S."/>
            <person name="Embley T.M."/>
            <person name="Coombs G.H."/>
            <person name="Mottram J.C."/>
            <person name="Tachezy J."/>
            <person name="Fraser-Liggett C.M."/>
            <person name="Johnson P.J."/>
        </authorList>
    </citation>
    <scope>NUCLEOTIDE SEQUENCE [LARGE SCALE GENOMIC DNA]</scope>
    <source>
        <strain evidence="2">G3</strain>
    </source>
</reference>
<dbReference type="VEuPathDB" id="TrichDB:TVAGG3_0665590"/>
<gene>
    <name evidence="2" type="ORF">TVAG_407600</name>
</gene>
<protein>
    <recommendedName>
        <fullName evidence="1">KATNIP domain-containing protein</fullName>
    </recommendedName>
</protein>
<sequence>MLPSLQGDFQLPSHLELDQLVYNVELLETWRSKDLITCSAIWFLDEERRRISPLYVKSDQISDLNMLNNISNRELIKKSRENLFSYPISNLESNIVISFFFDPSCEPRYCRIWNSLYDDSSSLRRFKISLGDSPIITWEVPLKYGTEVSLVHNTPLSLKTKQTLSQIFVEQQRKHPIHDSLGALPIRRVHSISFKFLRNYGDKDMFGFNGMEILDENGTPFTSHDIEEIFFENTIDFTNPTSIIQKDSITGTFSDPFLMQVSDPYQQPKMLIKLKKSKYVSGIEFYNLVIPGHNDIGIKLATVSLDNEQYWVGRFPKSSSKHIYLADSHSKEENSNSILCE</sequence>
<organism evidence="2 3">
    <name type="scientific">Trichomonas vaginalis (strain ATCC PRA-98 / G3)</name>
    <dbReference type="NCBI Taxonomy" id="412133"/>
    <lineage>
        <taxon>Eukaryota</taxon>
        <taxon>Metamonada</taxon>
        <taxon>Parabasalia</taxon>
        <taxon>Trichomonadida</taxon>
        <taxon>Trichomonadidae</taxon>
        <taxon>Trichomonas</taxon>
    </lineage>
</organism>
<dbReference type="OrthoDB" id="304622at2759"/>
<dbReference type="RefSeq" id="XP_001330189.1">
    <property type="nucleotide sequence ID" value="XM_001330154.1"/>
</dbReference>
<accession>A2F1A2</accession>